<protein>
    <submittedName>
        <fullName evidence="1">Uncharacterized protein</fullName>
    </submittedName>
</protein>
<organism evidence="1 2">
    <name type="scientific">Methanogenium organophilum</name>
    <dbReference type="NCBI Taxonomy" id="2199"/>
    <lineage>
        <taxon>Archaea</taxon>
        <taxon>Methanobacteriati</taxon>
        <taxon>Methanobacteriota</taxon>
        <taxon>Stenosarchaea group</taxon>
        <taxon>Methanomicrobia</taxon>
        <taxon>Methanomicrobiales</taxon>
        <taxon>Methanomicrobiaceae</taxon>
        <taxon>Methanogenium</taxon>
    </lineage>
</organism>
<evidence type="ECO:0000313" key="1">
    <source>
        <dbReference type="EMBL" id="WAI01109.1"/>
    </source>
</evidence>
<evidence type="ECO:0000313" key="2">
    <source>
        <dbReference type="Proteomes" id="UP001163096"/>
    </source>
</evidence>
<dbReference type="EMBL" id="CP113361">
    <property type="protein sequence ID" value="WAI01109.1"/>
    <property type="molecule type" value="Genomic_DNA"/>
</dbReference>
<accession>A0A9X9S397</accession>
<name>A0A9X9S397_METOG</name>
<dbReference type="GeneID" id="76835817"/>
<dbReference type="RefSeq" id="WP_268186323.1">
    <property type="nucleotide sequence ID" value="NZ_CP113361.1"/>
</dbReference>
<sequence>MSRIETILSKARPIKKLCIIDDDFDLFCEINNTFTEEIGGFFNLILLNNDKLFSKNTIEFIKYHDPDIIINYSKCENDLLLDKFNVRIIDPKSQGNFNLNHFTIPIFVLDNIPDLVRSVFYEIFNKIVVWDSQFKEPENSVNFVNLGSLSKKAEKEIQSNNIFRGVKIDHVQPRLANQDIFRIWEENSNLLYVSTLLSRPTSISSIYSVNHNRNKYFSDEGTIIFGRSDDLESITYFWNTRATYPYSKLIWIPVELVDEYLYGVKKFNNFCIFSGGEELKDNLRSICEEFKEIASDKYYFSSSFSCWDSFEHLQNVSFNDDYVRIIHPQSKLFSKSGFNVNIALEIRGFEETILPQSPILGRLFKQDDQFNKHHFVKIGSNGLAILLSDFAPYEESPLYEELKIPTDVQIFKEILTERGLTSKESKQSQIISQVINLLDGYQNIEILKDEAVFDLIVKIAPKRIDRIVKELSKELNASVEEEKLEDLICDIIGEISTIKSDTYIEADDFYSLAGGSQKVNDKKNFFSKIEKLYFLNLLLRGKKVICQKCGTTLWYPISGLQDDLQCYCCNNDLKIPIYNTNKAQNDSFKLNELICTAVDQGVLPVLLTTYLLHKQNYRAIRFIFDIEIYETGTLIGEIDILLTLGTKIGIVEVKADRGFETGQLDRILEMRKKIRADFIIFSTLKETDSVEIENLISYLNTKEINYPVFILTKDALFNEKVVDLSNYFHVDRTTNSFPNGVIIPEEYI</sequence>
<dbReference type="AlphaFoldDB" id="A0A9X9S397"/>
<keyword evidence="2" id="KW-1185">Reference proteome</keyword>
<dbReference type="KEGG" id="mou:OU421_11905"/>
<gene>
    <name evidence="1" type="ORF">OU421_11905</name>
</gene>
<proteinExistence type="predicted"/>
<reference evidence="1" key="1">
    <citation type="submission" date="2022-11" db="EMBL/GenBank/DDBJ databases">
        <title>Complete genome sequence of Methanogenium organophilum DSM 3596.</title>
        <authorList>
            <person name="Chen S.-C."/>
            <person name="Lai S.-J."/>
            <person name="You Y.-T."/>
        </authorList>
    </citation>
    <scope>NUCLEOTIDE SEQUENCE</scope>
    <source>
        <strain evidence="1">DSM 3596</strain>
    </source>
</reference>
<dbReference type="Proteomes" id="UP001163096">
    <property type="component" value="Chromosome"/>
</dbReference>